<dbReference type="GO" id="GO:0020037">
    <property type="term" value="F:heme binding"/>
    <property type="evidence" value="ECO:0007669"/>
    <property type="project" value="InterPro"/>
</dbReference>
<dbReference type="Proteomes" id="UP000557872">
    <property type="component" value="Unassembled WGS sequence"/>
</dbReference>
<protein>
    <submittedName>
        <fullName evidence="9">Cytochrome c</fullName>
    </submittedName>
</protein>
<reference evidence="9 10" key="1">
    <citation type="submission" date="2020-07" db="EMBL/GenBank/DDBJ databases">
        <title>Roseicoccus Jingziensis gen. nov., sp. nov., isolated from coastal seawater.</title>
        <authorList>
            <person name="Feng X."/>
        </authorList>
    </citation>
    <scope>NUCLEOTIDE SEQUENCE [LARGE SCALE GENOMIC DNA]</scope>
    <source>
        <strain evidence="9 10">N1E253</strain>
    </source>
</reference>
<dbReference type="PANTHER" id="PTHR33751">
    <property type="entry name" value="CBB3-TYPE CYTOCHROME C OXIDASE SUBUNIT FIXP"/>
    <property type="match status" value="1"/>
</dbReference>
<evidence type="ECO:0000256" key="2">
    <source>
        <dbReference type="ARBA" id="ARBA00022617"/>
    </source>
</evidence>
<keyword evidence="7" id="KW-0472">Membrane</keyword>
<organism evidence="9 10">
    <name type="scientific">Oceaniferula marina</name>
    <dbReference type="NCBI Taxonomy" id="2748318"/>
    <lineage>
        <taxon>Bacteria</taxon>
        <taxon>Pseudomonadati</taxon>
        <taxon>Verrucomicrobiota</taxon>
        <taxon>Verrucomicrobiia</taxon>
        <taxon>Verrucomicrobiales</taxon>
        <taxon>Verrucomicrobiaceae</taxon>
        <taxon>Oceaniferula</taxon>
    </lineage>
</organism>
<dbReference type="InterPro" id="IPR050597">
    <property type="entry name" value="Cytochrome_c_Oxidase_Subunit"/>
</dbReference>
<evidence type="ECO:0000256" key="4">
    <source>
        <dbReference type="ARBA" id="ARBA00022982"/>
    </source>
</evidence>
<dbReference type="RefSeq" id="WP_227021319.1">
    <property type="nucleotide sequence ID" value="NZ_JACBAZ010000002.1"/>
</dbReference>
<keyword evidence="5 6" id="KW-0408">Iron</keyword>
<evidence type="ECO:0000256" key="6">
    <source>
        <dbReference type="PROSITE-ProRule" id="PRU00433"/>
    </source>
</evidence>
<dbReference type="Gene3D" id="1.10.760.10">
    <property type="entry name" value="Cytochrome c-like domain"/>
    <property type="match status" value="2"/>
</dbReference>
<dbReference type="SUPFAM" id="SSF46626">
    <property type="entry name" value="Cytochrome c"/>
    <property type="match status" value="2"/>
</dbReference>
<keyword evidence="3 6" id="KW-0479">Metal-binding</keyword>
<keyword evidence="4" id="KW-0249">Electron transport</keyword>
<feature type="domain" description="Cytochrome c" evidence="8">
    <location>
        <begin position="214"/>
        <end position="298"/>
    </location>
</feature>
<evidence type="ECO:0000313" key="10">
    <source>
        <dbReference type="Proteomes" id="UP000557872"/>
    </source>
</evidence>
<evidence type="ECO:0000259" key="8">
    <source>
        <dbReference type="PROSITE" id="PS51007"/>
    </source>
</evidence>
<evidence type="ECO:0000313" key="9">
    <source>
        <dbReference type="EMBL" id="NWK55217.1"/>
    </source>
</evidence>
<keyword evidence="7" id="KW-0812">Transmembrane</keyword>
<dbReference type="InterPro" id="IPR036909">
    <property type="entry name" value="Cyt_c-like_dom_sf"/>
</dbReference>
<evidence type="ECO:0000256" key="5">
    <source>
        <dbReference type="ARBA" id="ARBA00023004"/>
    </source>
</evidence>
<dbReference type="InterPro" id="IPR009056">
    <property type="entry name" value="Cyt_c-like_dom"/>
</dbReference>
<keyword evidence="7" id="KW-1133">Transmembrane helix</keyword>
<name>A0A851GJD6_9BACT</name>
<comment type="caution">
    <text evidence="9">The sequence shown here is derived from an EMBL/GenBank/DDBJ whole genome shotgun (WGS) entry which is preliminary data.</text>
</comment>
<dbReference type="PANTHER" id="PTHR33751:SF9">
    <property type="entry name" value="CYTOCHROME C4"/>
    <property type="match status" value="1"/>
</dbReference>
<dbReference type="EMBL" id="JACBAZ010000002">
    <property type="protein sequence ID" value="NWK55217.1"/>
    <property type="molecule type" value="Genomic_DNA"/>
</dbReference>
<accession>A0A851GJD6</accession>
<dbReference type="PROSITE" id="PS51007">
    <property type="entry name" value="CYTC"/>
    <property type="match status" value="2"/>
</dbReference>
<keyword evidence="10" id="KW-1185">Reference proteome</keyword>
<feature type="transmembrane region" description="Helical" evidence="7">
    <location>
        <begin position="20"/>
        <end position="38"/>
    </location>
</feature>
<evidence type="ECO:0000256" key="1">
    <source>
        <dbReference type="ARBA" id="ARBA00022448"/>
    </source>
</evidence>
<dbReference type="GO" id="GO:0009055">
    <property type="term" value="F:electron transfer activity"/>
    <property type="evidence" value="ECO:0007669"/>
    <property type="project" value="InterPro"/>
</dbReference>
<dbReference type="GO" id="GO:0046872">
    <property type="term" value="F:metal ion binding"/>
    <property type="evidence" value="ECO:0007669"/>
    <property type="project" value="UniProtKB-KW"/>
</dbReference>
<keyword evidence="2 6" id="KW-0349">Heme</keyword>
<dbReference type="Pfam" id="PF00034">
    <property type="entry name" value="Cytochrom_C"/>
    <property type="match status" value="2"/>
</dbReference>
<proteinExistence type="predicted"/>
<evidence type="ECO:0000256" key="7">
    <source>
        <dbReference type="SAM" id="Phobius"/>
    </source>
</evidence>
<gene>
    <name evidence="9" type="ORF">HW115_06320</name>
</gene>
<feature type="domain" description="Cytochrome c" evidence="8">
    <location>
        <begin position="124"/>
        <end position="208"/>
    </location>
</feature>
<sequence length="299" mass="32371">MTTQYSNHRDTPIRRFSSFCWGLAAFGSFGLVSVIAYYSTSGNAGDVETLRATERLALKAEVEAAQSALLVEKDVEAGKSKQVPPAKVFDRLGNEIKSKPGKSDTFVPGSEAHKKQLEALSQGPGDGEGLKLFQEKTCATCHGMDGNRPIAPMYPKLGGQNVDYVLAQMKDFKDGKRTNGQAVVMKPLMEALSDDEMQKLAKWISEQKLEIELKEDHPGAAAYIAKGCVACHGPDAKTPLAPNYPNLRGQSKDYIVNQMKDIKSGARNNGTSAAMQAIMTGVSDDEIEVIAEWLSTPAK</sequence>
<keyword evidence="1" id="KW-0813">Transport</keyword>
<evidence type="ECO:0000256" key="3">
    <source>
        <dbReference type="ARBA" id="ARBA00022723"/>
    </source>
</evidence>
<dbReference type="AlphaFoldDB" id="A0A851GJD6"/>